<reference evidence="2" key="1">
    <citation type="submission" date="2022-02" db="EMBL/GenBank/DDBJ databases">
        <title>Towards deciphering the DNA virus diversity associated with rodent species in the families Cricetidae and Heteromyidae.</title>
        <authorList>
            <person name="Lund M."/>
            <person name="Larsen B.B."/>
            <person name="Gryseels S."/>
            <person name="Kraberger S."/>
            <person name="Rowsey D.M."/>
            <person name="Steger L."/>
            <person name="Yule K.M."/>
            <person name="Upham N.S."/>
            <person name="Worobey M."/>
            <person name="Van Doorslaer K."/>
            <person name="Varsani A."/>
        </authorList>
    </citation>
    <scope>NUCLEOTIDE SEQUENCE</scope>
    <source>
        <strain evidence="2">NeonRodF8_50</strain>
    </source>
</reference>
<dbReference type="Pfam" id="PF23343">
    <property type="entry name" value="REP_ORF2-G2P"/>
    <property type="match status" value="1"/>
</dbReference>
<dbReference type="EMBL" id="OM869631">
    <property type="protein sequence ID" value="UPW41588.1"/>
    <property type="molecule type" value="Genomic_DNA"/>
</dbReference>
<proteinExistence type="predicted"/>
<organism evidence="2">
    <name type="scientific">Peromfec virus RodF8_50</name>
    <dbReference type="NCBI Taxonomy" id="2929380"/>
    <lineage>
        <taxon>Viruses</taxon>
        <taxon>Monodnaviria</taxon>
        <taxon>Sangervirae</taxon>
        <taxon>Phixviricota</taxon>
        <taxon>Malgrandaviricetes</taxon>
        <taxon>Petitvirales</taxon>
        <taxon>Microviridae</taxon>
    </lineage>
</organism>
<sequence>MQDMSCTGFLLRHLLDIYSRTDTSPWLLEVKMKKNLCDKVTLRDITEYSIYKREQIRVNDWKFRCMVEAMSYDQNCVLTLTYNDDCLPPYGILSMSDYQNFLKRYRKAIYPRKIRFFGCGEYGSKGGRPHYHIIIFGHCPDDCVYFYKDKKKTELYRSSFISDLWARGYITVCPKVEMNVIPYVCKYLQKFNEVSPQLYEYYNNPDKYPDEYLYIKMHWQPPFITMSRRPGIGEQALNSSMIDWNTDKLYVNGKYIRIPRYYLNRMKQAELSEPVVYRDSDDMLEFVDNCPIVTRDTSVDYLLEKRRKYWQNRFDDEKYCNSVLKFKKFKSEH</sequence>
<dbReference type="InterPro" id="IPR056906">
    <property type="entry name" value="ORF2/G2P_dom"/>
</dbReference>
<accession>A0A976N253</accession>
<name>A0A976N253_9VIRU</name>
<evidence type="ECO:0000259" key="1">
    <source>
        <dbReference type="Pfam" id="PF23343"/>
    </source>
</evidence>
<protein>
    <submittedName>
        <fullName evidence="2">Replication initiator protein</fullName>
    </submittedName>
</protein>
<feature type="domain" description="Replication-associated protein ORF2/G2P" evidence="1">
    <location>
        <begin position="75"/>
        <end position="191"/>
    </location>
</feature>
<evidence type="ECO:0000313" key="2">
    <source>
        <dbReference type="EMBL" id="UPW41588.1"/>
    </source>
</evidence>